<dbReference type="AlphaFoldDB" id="A0A371D3W8"/>
<evidence type="ECO:0000259" key="1">
    <source>
        <dbReference type="Pfam" id="PF10021"/>
    </source>
</evidence>
<proteinExistence type="predicted"/>
<evidence type="ECO:0000313" key="2">
    <source>
        <dbReference type="EMBL" id="RDX47238.1"/>
    </source>
</evidence>
<gene>
    <name evidence="2" type="ORF">OH76DRAFT_1406125</name>
</gene>
<dbReference type="Proteomes" id="UP000256964">
    <property type="component" value="Unassembled WGS sequence"/>
</dbReference>
<dbReference type="InterPro" id="IPR043472">
    <property type="entry name" value="Macro_dom-like"/>
</dbReference>
<feature type="domain" description="Microbial-type PARG catalytic" evidence="1">
    <location>
        <begin position="56"/>
        <end position="198"/>
    </location>
</feature>
<keyword evidence="3" id="KW-1185">Reference proteome</keyword>
<dbReference type="Gene3D" id="3.40.220.10">
    <property type="entry name" value="Leucine Aminopeptidase, subunit E, domain 1"/>
    <property type="match status" value="1"/>
</dbReference>
<dbReference type="Pfam" id="PF10021">
    <property type="entry name" value="PARG_cat_microb"/>
    <property type="match status" value="1"/>
</dbReference>
<dbReference type="PANTHER" id="PTHR35596:SF1">
    <property type="entry name" value="MICROBIAL-TYPE PARG CATALYTIC DOMAIN-CONTAINING PROTEIN"/>
    <property type="match status" value="1"/>
</dbReference>
<dbReference type="PANTHER" id="PTHR35596">
    <property type="entry name" value="DUF2263 DOMAIN-CONTAINING PROTEIN"/>
    <property type="match status" value="1"/>
</dbReference>
<evidence type="ECO:0000313" key="3">
    <source>
        <dbReference type="Proteomes" id="UP000256964"/>
    </source>
</evidence>
<accession>A0A371D3W8</accession>
<dbReference type="EMBL" id="KZ857420">
    <property type="protein sequence ID" value="RDX47238.1"/>
    <property type="molecule type" value="Genomic_DNA"/>
</dbReference>
<organism evidence="2 3">
    <name type="scientific">Lentinus brumalis</name>
    <dbReference type="NCBI Taxonomy" id="2498619"/>
    <lineage>
        <taxon>Eukaryota</taxon>
        <taxon>Fungi</taxon>
        <taxon>Dikarya</taxon>
        <taxon>Basidiomycota</taxon>
        <taxon>Agaricomycotina</taxon>
        <taxon>Agaricomycetes</taxon>
        <taxon>Polyporales</taxon>
        <taxon>Polyporaceae</taxon>
        <taxon>Lentinus</taxon>
    </lineage>
</organism>
<protein>
    <recommendedName>
        <fullName evidence="1">Microbial-type PARG catalytic domain-containing protein</fullName>
    </recommendedName>
</protein>
<dbReference type="STRING" id="139420.A0A371D3W8"/>
<sequence>MRQRRERWGAIALETQNIVLGDGKYVEERFAPSLSHPMTQLSDAQGPPPAVVPIVHDIASSIVLSQQRTVLYPHYCPRLGPWKDARPSSPFLSTRVDFSRKSTLNVARQLALSYSSDLLQSSQIGLLSSASDKRNSSYLIGSSEQEDVIKRSSSLVANLTGPVGQAFYDVHRSFRKEDRSGLHDHAMLYSPGVVVFRKDCDDDTLSESDPSSPSRKERDLVGGDFIPPYIVNVVSAVPVNAAMVRSNHRIEPGEESFFEDGIRASMKERMARVLRAFELNGDKVLVLGAFGCSFENQVETVASIWAELLDCGETVGDARQVARFKYSFEKVVFAVPGKLYEPFKKAYEMRILEEQLTSATLEN</sequence>
<name>A0A371D3W8_9APHY</name>
<dbReference type="InterPro" id="IPR019261">
    <property type="entry name" value="PARG_cat_microbial"/>
</dbReference>
<dbReference type="OrthoDB" id="9985428at2759"/>
<reference evidence="2 3" key="1">
    <citation type="journal article" date="2018" name="Biotechnol. Biofuels">
        <title>Integrative visual omics of the white-rot fungus Polyporus brumalis exposes the biotechnological potential of its oxidative enzymes for delignifying raw plant biomass.</title>
        <authorList>
            <person name="Miyauchi S."/>
            <person name="Rancon A."/>
            <person name="Drula E."/>
            <person name="Hage H."/>
            <person name="Chaduli D."/>
            <person name="Favel A."/>
            <person name="Grisel S."/>
            <person name="Henrissat B."/>
            <person name="Herpoel-Gimbert I."/>
            <person name="Ruiz-Duenas F.J."/>
            <person name="Chevret D."/>
            <person name="Hainaut M."/>
            <person name="Lin J."/>
            <person name="Wang M."/>
            <person name="Pangilinan J."/>
            <person name="Lipzen A."/>
            <person name="Lesage-Meessen L."/>
            <person name="Navarro D."/>
            <person name="Riley R."/>
            <person name="Grigoriev I.V."/>
            <person name="Zhou S."/>
            <person name="Raouche S."/>
            <person name="Rosso M.N."/>
        </authorList>
    </citation>
    <scope>NUCLEOTIDE SEQUENCE [LARGE SCALE GENOMIC DNA]</scope>
    <source>
        <strain evidence="2 3">BRFM 1820</strain>
    </source>
</reference>